<reference evidence="3" key="1">
    <citation type="submission" date="2015-04" db="EMBL/GenBank/DDBJ databases">
        <title>Physiological reanalysis, assessment of diazotrophy, and genome sequences of multiple isolates of Streptomyces thermoautotrophicus.</title>
        <authorList>
            <person name="MacKellar D.C."/>
            <person name="Lieber L."/>
            <person name="Norman J."/>
            <person name="Bolger A."/>
            <person name="Tobin C."/>
            <person name="Murray J.W."/>
            <person name="Chang R."/>
            <person name="Ford T."/>
            <person name="Nguyen P.Q."/>
            <person name="Woodward J."/>
            <person name="Permingeat H."/>
            <person name="Joshi N.S."/>
            <person name="Silver P.A."/>
            <person name="Usadel B."/>
            <person name="Rutherford A.W."/>
            <person name="Friesen M."/>
            <person name="Prell J."/>
        </authorList>
    </citation>
    <scope>NUCLEOTIDE SEQUENCE [LARGE SCALE GENOMIC DNA]</scope>
    <source>
        <strain evidence="3">H1</strain>
    </source>
</reference>
<dbReference type="RefSeq" id="WP_066884917.1">
    <property type="nucleotide sequence ID" value="NZ_LAXD01000001.1"/>
</dbReference>
<dbReference type="InterPro" id="IPR025948">
    <property type="entry name" value="HTH-like_dom"/>
</dbReference>
<accession>A0A132MNM9</accession>
<dbReference type="PATRIC" id="fig|1469144.10.peg.1217"/>
<dbReference type="AlphaFoldDB" id="A0A132MNM9"/>
<organism evidence="2 3">
    <name type="scientific">Carbonactinospora thermoautotrophica</name>
    <dbReference type="NCBI Taxonomy" id="1469144"/>
    <lineage>
        <taxon>Bacteria</taxon>
        <taxon>Bacillati</taxon>
        <taxon>Actinomycetota</taxon>
        <taxon>Actinomycetes</taxon>
        <taxon>Kitasatosporales</taxon>
        <taxon>Carbonactinosporaceae</taxon>
        <taxon>Carbonactinospora</taxon>
    </lineage>
</organism>
<dbReference type="Proteomes" id="UP000070188">
    <property type="component" value="Unassembled WGS sequence"/>
</dbReference>
<feature type="domain" description="HTH-like" evidence="1">
    <location>
        <begin position="45"/>
        <end position="73"/>
    </location>
</feature>
<keyword evidence="3" id="KW-1185">Reference proteome</keyword>
<proteinExistence type="predicted"/>
<evidence type="ECO:0000259" key="1">
    <source>
        <dbReference type="Pfam" id="PF13276"/>
    </source>
</evidence>
<name>A0A132MNM9_9ACTN</name>
<comment type="caution">
    <text evidence="2">The sequence shown here is derived from an EMBL/GenBank/DDBJ whole genome shotgun (WGS) entry which is preliminary data.</text>
</comment>
<dbReference type="Pfam" id="PF13276">
    <property type="entry name" value="HTH_21"/>
    <property type="match status" value="1"/>
</dbReference>
<dbReference type="EMBL" id="LAXD01000001">
    <property type="protein sequence ID" value="KWW99458.1"/>
    <property type="molecule type" value="Genomic_DNA"/>
</dbReference>
<dbReference type="STRING" id="1469144.LI90_1093"/>
<evidence type="ECO:0000313" key="2">
    <source>
        <dbReference type="EMBL" id="KWW99458.1"/>
    </source>
</evidence>
<evidence type="ECO:0000313" key="3">
    <source>
        <dbReference type="Proteomes" id="UP000070188"/>
    </source>
</evidence>
<protein>
    <submittedName>
        <fullName evidence="2">Mobile element protein</fullName>
    </submittedName>
</protein>
<gene>
    <name evidence="2" type="ORF">LI90_1093</name>
</gene>
<sequence>MRYRLIEGEPAHHGVSQLARCWVCRAKTTTRGSGGRGSPTPRWIETITQIHQNSRGIYGAPRIHAELREDQVCGWPGGAAVGCHQRRRIELTRRDSTAGPALDLAQRNFHAVGPDRLWIADLIHVPMSWLVPGGGAGRVLPWARRVRPSVC</sequence>